<feature type="transmembrane region" description="Helical" evidence="9">
    <location>
        <begin position="872"/>
        <end position="889"/>
    </location>
</feature>
<evidence type="ECO:0000256" key="4">
    <source>
        <dbReference type="ARBA" id="ARBA00022475"/>
    </source>
</evidence>
<comment type="subcellular location">
    <subcellularLocation>
        <location evidence="1">Basolateral cell membrane</location>
        <topology evidence="1">Multi-pass membrane protein</topology>
    </subcellularLocation>
    <subcellularLocation>
        <location evidence="9">Membrane</location>
        <topology evidence="9">Multi-pass membrane protein</topology>
    </subcellularLocation>
</comment>
<evidence type="ECO:0000256" key="3">
    <source>
        <dbReference type="ARBA" id="ARBA00022448"/>
    </source>
</evidence>
<dbReference type="PRINTS" id="PR01232">
    <property type="entry name" value="NAHCO3TRSPRT"/>
</dbReference>
<feature type="transmembrane region" description="Helical" evidence="9">
    <location>
        <begin position="895"/>
        <end position="913"/>
    </location>
</feature>
<keyword evidence="8 9" id="KW-0472">Membrane</keyword>
<comment type="similarity">
    <text evidence="2 9">Belongs to the anion exchanger (TC 2.A.31) family.</text>
</comment>
<organism evidence="13 14">
    <name type="scientific">Lingula anatina</name>
    <name type="common">Brachiopod</name>
    <name type="synonym">Lingula unguis</name>
    <dbReference type="NCBI Taxonomy" id="7574"/>
    <lineage>
        <taxon>Eukaryota</taxon>
        <taxon>Metazoa</taxon>
        <taxon>Spiralia</taxon>
        <taxon>Lophotrochozoa</taxon>
        <taxon>Brachiopoda</taxon>
        <taxon>Linguliformea</taxon>
        <taxon>Lingulata</taxon>
        <taxon>Lingulida</taxon>
        <taxon>Linguloidea</taxon>
        <taxon>Lingulidae</taxon>
        <taxon>Lingula</taxon>
    </lineage>
</organism>
<dbReference type="Pfam" id="PF00955">
    <property type="entry name" value="HCO3_cotransp"/>
    <property type="match status" value="1"/>
</dbReference>
<dbReference type="SUPFAM" id="SSF55804">
    <property type="entry name" value="Phoshotransferase/anion transport protein"/>
    <property type="match status" value="1"/>
</dbReference>
<dbReference type="InParanoid" id="A0A1S3HXJ9"/>
<feature type="compositionally biased region" description="Basic and acidic residues" evidence="10">
    <location>
        <begin position="123"/>
        <end position="138"/>
    </location>
</feature>
<dbReference type="InterPro" id="IPR003020">
    <property type="entry name" value="HCO3_transpt_euk"/>
</dbReference>
<dbReference type="GO" id="GO:0008510">
    <property type="term" value="F:sodium:bicarbonate symporter activity"/>
    <property type="evidence" value="ECO:0007669"/>
    <property type="project" value="TreeGrafter"/>
</dbReference>
<dbReference type="GO" id="GO:0051453">
    <property type="term" value="P:regulation of intracellular pH"/>
    <property type="evidence" value="ECO:0007669"/>
    <property type="project" value="TreeGrafter"/>
</dbReference>
<dbReference type="OrthoDB" id="1735926at2759"/>
<feature type="compositionally biased region" description="Polar residues" evidence="10">
    <location>
        <begin position="112"/>
        <end position="122"/>
    </location>
</feature>
<evidence type="ECO:0000256" key="7">
    <source>
        <dbReference type="ARBA" id="ARBA00023065"/>
    </source>
</evidence>
<dbReference type="RefSeq" id="XP_013390286.1">
    <property type="nucleotide sequence ID" value="XM_013534832.1"/>
</dbReference>
<keyword evidence="4" id="KW-1003">Cell membrane</keyword>
<dbReference type="InterPro" id="IPR011531">
    <property type="entry name" value="HCO3_transpt-like_TM_dom"/>
</dbReference>
<keyword evidence="6 9" id="KW-1133">Transmembrane helix</keyword>
<dbReference type="GO" id="GO:0016323">
    <property type="term" value="C:basolateral plasma membrane"/>
    <property type="evidence" value="ECO:0007669"/>
    <property type="project" value="UniProtKB-SubCell"/>
</dbReference>
<dbReference type="Gene3D" id="3.40.930.10">
    <property type="entry name" value="Mannitol-specific EII, Chain A"/>
    <property type="match status" value="1"/>
</dbReference>
<keyword evidence="3 9" id="KW-0813">Transport</keyword>
<feature type="transmembrane region" description="Helical" evidence="9">
    <location>
        <begin position="466"/>
        <end position="487"/>
    </location>
</feature>
<feature type="transmembrane region" description="Helical" evidence="9">
    <location>
        <begin position="381"/>
        <end position="403"/>
    </location>
</feature>
<dbReference type="STRING" id="7574.A0A1S3HXJ9"/>
<keyword evidence="13" id="KW-1185">Reference proteome</keyword>
<evidence type="ECO:0000313" key="14">
    <source>
        <dbReference type="RefSeq" id="XP_013390286.1"/>
    </source>
</evidence>
<gene>
    <name evidence="14" type="primary">LOC106158747</name>
</gene>
<sequence>MPFFLISKPRWVKFEEDVELDGGKWSKPRVATLQMNQLRTFRDLLAEGAYLQDLDGNTFPEVVDSLVERLSRAVPENISEEKLKDVLLRKHHHQHEKKPSYSLANFKRSLSTTKSEEASASNGDRRLFSRSESTKTDGTDPEDPESFGTDGDDVFKDSDEIYKPNQNFMRKIPKGAEVCNILVGNVDFLPNPLCCFCRLSNASILGDMTEVPLPTRFIFLLLGPARDPESSYHDLGRAMGALMCDEVFQECAYKAHNMQELVDGVDEFIDSTTVLPSSEWNPAIRVEPPQNIPSQAKRKKKMKKNMIGRRRSSVASAIYFKARRFSSLLDEDDDEEEEVPGHADPTLIRTGRPFGGLVDDFKRKIRWYLSDFRDAIHYKCLAPFIFLYFALLTSNVTFGGLLTEGTHSHLGNIENILGAAICGATYALFSGQPLTIISSTGPMLIFEKVYYKFCNDRGWDYLESRVWVGLWISIILLVIVAFDLSALVRYITKFTEESFAMLISLIFIFEAFEKTVSISDHYPVHMHTERAQKHECYCLHPNMTDAFNSSDIYTSLHLPFNCTFNPGEDDFDHLPHGPECMNRPIVSMFECTADGGVLHGPGCFEEKFVENVFFFSVLLFLGTFIIAWKLKQFRASNYFPSKVRSVVSDFAVPIALAIMIGADRIVSIDTPKLNVPSKIQPTYENRTSWIVNPLTENNPWWLALAAILPAALATILIFLDQQITAVIVNRKENKLKKGRGYHLDLFVLAVQIGLCSIFGLPWFVAATVESLTHVDSLKEESECTAPGEKPKFLGVREQRVTGFFIFVLIGCSVFLSGFLQYVPMPVLYGVFLYMGVCALKGKELMQRIRIIFMPQKYQPDYMFLRHVKTKRIHIFTLIQVVCLALLWVVKMVKIISIAFPLMVLAMCVVRIVLLDRVFNQRELLWLDDILPGKEVTTEDWEEKGGRSSDSESVDTKEINQNTKLEGDAMV</sequence>
<feature type="transmembrane region" description="Helical" evidence="9">
    <location>
        <begin position="700"/>
        <end position="719"/>
    </location>
</feature>
<evidence type="ECO:0000256" key="6">
    <source>
        <dbReference type="ARBA" id="ARBA00022989"/>
    </source>
</evidence>
<feature type="transmembrane region" description="Helical" evidence="9">
    <location>
        <begin position="740"/>
        <end position="764"/>
    </location>
</feature>
<dbReference type="KEGG" id="lak:106158747"/>
<evidence type="ECO:0000256" key="5">
    <source>
        <dbReference type="ARBA" id="ARBA00022692"/>
    </source>
</evidence>
<evidence type="ECO:0000256" key="10">
    <source>
        <dbReference type="SAM" id="MobiDB-lite"/>
    </source>
</evidence>
<dbReference type="PRINTS" id="PR01231">
    <property type="entry name" value="HCO3TRNSPORT"/>
</dbReference>
<feature type="transmembrane region" description="Helical" evidence="9">
    <location>
        <begin position="415"/>
        <end position="446"/>
    </location>
</feature>
<feature type="transmembrane region" description="Helical" evidence="9">
    <location>
        <begin position="612"/>
        <end position="630"/>
    </location>
</feature>
<dbReference type="GO" id="GO:0005452">
    <property type="term" value="F:solute:inorganic anion antiporter activity"/>
    <property type="evidence" value="ECO:0007669"/>
    <property type="project" value="InterPro"/>
</dbReference>
<accession>A0A1S3HXJ9</accession>
<dbReference type="InterPro" id="IPR016152">
    <property type="entry name" value="PTrfase/Anion_transptr"/>
</dbReference>
<feature type="region of interest" description="Disordered" evidence="10">
    <location>
        <begin position="940"/>
        <end position="970"/>
    </location>
</feature>
<dbReference type="InterPro" id="IPR013769">
    <property type="entry name" value="Band3_cytoplasmic_dom"/>
</dbReference>
<evidence type="ECO:0000256" key="1">
    <source>
        <dbReference type="ARBA" id="ARBA00004554"/>
    </source>
</evidence>
<dbReference type="PANTHER" id="PTHR11453">
    <property type="entry name" value="ANION EXCHANGE PROTEIN"/>
    <property type="match status" value="1"/>
</dbReference>
<dbReference type="Proteomes" id="UP000085678">
    <property type="component" value="Unplaced"/>
</dbReference>
<dbReference type="Gene3D" id="1.10.287.570">
    <property type="entry name" value="Helical hairpin bin"/>
    <property type="match status" value="1"/>
</dbReference>
<name>A0A1S3HXJ9_LINAN</name>
<dbReference type="NCBIfam" id="TIGR00834">
    <property type="entry name" value="ae"/>
    <property type="match status" value="1"/>
</dbReference>
<dbReference type="InterPro" id="IPR003024">
    <property type="entry name" value="Na/HCO3_transpt"/>
</dbReference>
<evidence type="ECO:0000256" key="8">
    <source>
        <dbReference type="ARBA" id="ARBA00023136"/>
    </source>
</evidence>
<evidence type="ECO:0000313" key="13">
    <source>
        <dbReference type="Proteomes" id="UP000085678"/>
    </source>
</evidence>
<evidence type="ECO:0000259" key="12">
    <source>
        <dbReference type="Pfam" id="PF07565"/>
    </source>
</evidence>
<feature type="region of interest" description="Disordered" evidence="10">
    <location>
        <begin position="112"/>
        <end position="157"/>
    </location>
</feature>
<proteinExistence type="inferred from homology"/>
<comment type="caution">
    <text evidence="9">Lacks conserved residue(s) required for the propagation of feature annotation.</text>
</comment>
<evidence type="ECO:0000256" key="9">
    <source>
        <dbReference type="RuleBase" id="RU362035"/>
    </source>
</evidence>
<feature type="compositionally biased region" description="Basic and acidic residues" evidence="10">
    <location>
        <begin position="942"/>
        <end position="957"/>
    </location>
</feature>
<dbReference type="GeneID" id="106158747"/>
<feature type="domain" description="Bicarbonate transporter-like transmembrane" evidence="11">
    <location>
        <begin position="352"/>
        <end position="930"/>
    </location>
</feature>
<keyword evidence="7 9" id="KW-0406">Ion transport</keyword>
<evidence type="ECO:0000256" key="2">
    <source>
        <dbReference type="ARBA" id="ARBA00010993"/>
    </source>
</evidence>
<dbReference type="Pfam" id="PF07565">
    <property type="entry name" value="Band_3_cyto"/>
    <property type="match status" value="1"/>
</dbReference>
<evidence type="ECO:0000259" key="11">
    <source>
        <dbReference type="Pfam" id="PF00955"/>
    </source>
</evidence>
<reference evidence="14" key="1">
    <citation type="submission" date="2025-08" db="UniProtKB">
        <authorList>
            <consortium name="RefSeq"/>
        </authorList>
    </citation>
    <scope>IDENTIFICATION</scope>
    <source>
        <tissue evidence="14">Gonads</tissue>
    </source>
</reference>
<keyword evidence="5 9" id="KW-0812">Transmembrane</keyword>
<protein>
    <recommendedName>
        <fullName evidence="9">Anion exchange protein</fullName>
    </recommendedName>
</protein>
<dbReference type="AlphaFoldDB" id="A0A1S3HXJ9"/>
<dbReference type="FunFam" id="1.10.287.570:FF:000001">
    <property type="entry name" value="Anion exchange protein"/>
    <property type="match status" value="1"/>
</dbReference>
<dbReference type="GO" id="GO:0008509">
    <property type="term" value="F:monoatomic anion transmembrane transporter activity"/>
    <property type="evidence" value="ECO:0007669"/>
    <property type="project" value="InterPro"/>
</dbReference>
<feature type="domain" description="Band 3 cytoplasmic" evidence="12">
    <location>
        <begin position="9"/>
        <end position="282"/>
    </location>
</feature>
<feature type="transmembrane region" description="Helical" evidence="9">
    <location>
        <begin position="803"/>
        <end position="836"/>
    </location>
</feature>
<dbReference type="PANTHER" id="PTHR11453:SF36">
    <property type="entry name" value="ANION EXCHANGE PROTEIN"/>
    <property type="match status" value="1"/>
</dbReference>